<protein>
    <recommendedName>
        <fullName evidence="3">Prostaglandin E receptor 4</fullName>
    </recommendedName>
</protein>
<dbReference type="AlphaFoldDB" id="A0ABD0P0C6"/>
<evidence type="ECO:0000313" key="1">
    <source>
        <dbReference type="EMBL" id="KAL0167187.1"/>
    </source>
</evidence>
<reference evidence="1 2" key="1">
    <citation type="submission" date="2024-05" db="EMBL/GenBank/DDBJ databases">
        <title>Genome sequencing and assembly of Indian major carp, Cirrhinus mrigala (Hamilton, 1822).</title>
        <authorList>
            <person name="Mohindra V."/>
            <person name="Chowdhury L.M."/>
            <person name="Lal K."/>
            <person name="Jena J.K."/>
        </authorList>
    </citation>
    <scope>NUCLEOTIDE SEQUENCE [LARGE SCALE GENOMIC DNA]</scope>
    <source>
        <strain evidence="1">CM1030</strain>
        <tissue evidence="1">Blood</tissue>
    </source>
</reference>
<comment type="caution">
    <text evidence="1">The sequence shown here is derived from an EMBL/GenBank/DDBJ whole genome shotgun (WGS) entry which is preliminary data.</text>
</comment>
<evidence type="ECO:0008006" key="3">
    <source>
        <dbReference type="Google" id="ProtNLM"/>
    </source>
</evidence>
<evidence type="ECO:0000313" key="2">
    <source>
        <dbReference type="Proteomes" id="UP001529510"/>
    </source>
</evidence>
<organism evidence="1 2">
    <name type="scientific">Cirrhinus mrigala</name>
    <name type="common">Mrigala</name>
    <dbReference type="NCBI Taxonomy" id="683832"/>
    <lineage>
        <taxon>Eukaryota</taxon>
        <taxon>Metazoa</taxon>
        <taxon>Chordata</taxon>
        <taxon>Craniata</taxon>
        <taxon>Vertebrata</taxon>
        <taxon>Euteleostomi</taxon>
        <taxon>Actinopterygii</taxon>
        <taxon>Neopterygii</taxon>
        <taxon>Teleostei</taxon>
        <taxon>Ostariophysi</taxon>
        <taxon>Cypriniformes</taxon>
        <taxon>Cyprinidae</taxon>
        <taxon>Labeoninae</taxon>
        <taxon>Labeonini</taxon>
        <taxon>Cirrhinus</taxon>
    </lineage>
</organism>
<keyword evidence="2" id="KW-1185">Reference proteome</keyword>
<sequence length="121" mass="12803">RFGHGSGVHRVHGGRDGDAGFAGVGRALLRHALQSGSVLHVRQSGGRPDAAAGPAPGALVDAQRGLHRSDLCGELPGGADLHAGIRELLAGDLQQLRGLHPTPRHCLLRARRRRFLLRNES</sequence>
<name>A0ABD0P0C6_CIRMR</name>
<proteinExistence type="predicted"/>
<dbReference type="Proteomes" id="UP001529510">
    <property type="component" value="Unassembled WGS sequence"/>
</dbReference>
<feature type="non-terminal residue" evidence="1">
    <location>
        <position position="1"/>
    </location>
</feature>
<dbReference type="EMBL" id="JAMKFB020000019">
    <property type="protein sequence ID" value="KAL0167187.1"/>
    <property type="molecule type" value="Genomic_DNA"/>
</dbReference>
<feature type="non-terminal residue" evidence="1">
    <location>
        <position position="121"/>
    </location>
</feature>
<gene>
    <name evidence="1" type="ORF">M9458_039031</name>
</gene>
<accession>A0ABD0P0C6</accession>